<dbReference type="SUPFAM" id="SSF51735">
    <property type="entry name" value="NAD(P)-binding Rossmann-fold domains"/>
    <property type="match status" value="1"/>
</dbReference>
<name>A0ABR9UMX7_9CHRO</name>
<keyword evidence="4" id="KW-1185">Reference proteome</keyword>
<dbReference type="PANTHER" id="PTHR43477:SF1">
    <property type="entry name" value="DIHYDROANTICAPSIN 7-DEHYDROGENASE"/>
    <property type="match status" value="1"/>
</dbReference>
<dbReference type="Proteomes" id="UP000651156">
    <property type="component" value="Unassembled WGS sequence"/>
</dbReference>
<sequence>MSLANKKVVIIGGSSGIGLATAKATLTAQAKVLIAGRSLEKLQQAQQEIGDEVEIRSLDLLQENAIKQFCTDVGVIDHLVIPGSSVKTGLLRELDTADAQKSMASKFWGSYLLTKYAQIADCGSIVLFSGILSRRPSPGYTVLAAINAAVEAFGRALALELAPVRVNVVSPGLVDTPVYAGMPQQQREAFLQSTADKLPVKRIGQPEDIAATVLYLLENGYTTGTVIDVDGGSLLV</sequence>
<dbReference type="InterPro" id="IPR051122">
    <property type="entry name" value="SDR_DHRS6-like"/>
</dbReference>
<dbReference type="NCBIfam" id="NF005449">
    <property type="entry name" value="PRK07041.1"/>
    <property type="match status" value="1"/>
</dbReference>
<accession>A0ABR9UMX7</accession>
<reference evidence="3 4" key="1">
    <citation type="submission" date="2020-10" db="EMBL/GenBank/DDBJ databases">
        <authorList>
            <person name="Castelo-Branco R."/>
            <person name="Eusebio N."/>
            <person name="Adriana R."/>
            <person name="Vieira A."/>
            <person name="Brugerolle De Fraissinette N."/>
            <person name="Rezende De Castro R."/>
            <person name="Schneider M.P."/>
            <person name="Vasconcelos V."/>
            <person name="Leao P.N."/>
        </authorList>
    </citation>
    <scope>NUCLEOTIDE SEQUENCE [LARGE SCALE GENOMIC DNA]</scope>
    <source>
        <strain evidence="3 4">LEGE 06123</strain>
    </source>
</reference>
<protein>
    <submittedName>
        <fullName evidence="3">SDR family oxidoreductase</fullName>
    </submittedName>
</protein>
<proteinExistence type="inferred from homology"/>
<dbReference type="Gene3D" id="3.40.50.720">
    <property type="entry name" value="NAD(P)-binding Rossmann-like Domain"/>
    <property type="match status" value="1"/>
</dbReference>
<evidence type="ECO:0000256" key="2">
    <source>
        <dbReference type="ARBA" id="ARBA00023002"/>
    </source>
</evidence>
<evidence type="ECO:0000313" key="3">
    <source>
        <dbReference type="EMBL" id="MBE9189622.1"/>
    </source>
</evidence>
<dbReference type="RefSeq" id="WP_193930855.1">
    <property type="nucleotide sequence ID" value="NZ_CAWPMZ010000128.1"/>
</dbReference>
<dbReference type="PANTHER" id="PTHR43477">
    <property type="entry name" value="DIHYDROANTICAPSIN 7-DEHYDROGENASE"/>
    <property type="match status" value="1"/>
</dbReference>
<organism evidence="3 4">
    <name type="scientific">Gloeocapsopsis crepidinum LEGE 06123</name>
    <dbReference type="NCBI Taxonomy" id="588587"/>
    <lineage>
        <taxon>Bacteria</taxon>
        <taxon>Bacillati</taxon>
        <taxon>Cyanobacteriota</taxon>
        <taxon>Cyanophyceae</taxon>
        <taxon>Oscillatoriophycideae</taxon>
        <taxon>Chroococcales</taxon>
        <taxon>Chroococcaceae</taxon>
        <taxon>Gloeocapsopsis</taxon>
    </lineage>
</organism>
<comment type="similarity">
    <text evidence="1">Belongs to the short-chain dehydrogenases/reductases (SDR) family.</text>
</comment>
<evidence type="ECO:0000313" key="4">
    <source>
        <dbReference type="Proteomes" id="UP000651156"/>
    </source>
</evidence>
<dbReference type="InterPro" id="IPR036291">
    <property type="entry name" value="NAD(P)-bd_dom_sf"/>
</dbReference>
<evidence type="ECO:0000256" key="1">
    <source>
        <dbReference type="ARBA" id="ARBA00006484"/>
    </source>
</evidence>
<gene>
    <name evidence="3" type="ORF">IQ230_04420</name>
</gene>
<dbReference type="Pfam" id="PF13561">
    <property type="entry name" value="adh_short_C2"/>
    <property type="match status" value="1"/>
</dbReference>
<dbReference type="EMBL" id="JADEWN010000007">
    <property type="protein sequence ID" value="MBE9189622.1"/>
    <property type="molecule type" value="Genomic_DNA"/>
</dbReference>
<comment type="caution">
    <text evidence="3">The sequence shown here is derived from an EMBL/GenBank/DDBJ whole genome shotgun (WGS) entry which is preliminary data.</text>
</comment>
<dbReference type="InterPro" id="IPR002347">
    <property type="entry name" value="SDR_fam"/>
</dbReference>
<dbReference type="PRINTS" id="PR00081">
    <property type="entry name" value="GDHRDH"/>
</dbReference>
<keyword evidence="2" id="KW-0560">Oxidoreductase</keyword>